<dbReference type="Pfam" id="PF21697">
    <property type="entry name" value="Ppx_C"/>
    <property type="match status" value="1"/>
</dbReference>
<dbReference type="EMBL" id="UOEQ01000532">
    <property type="protein sequence ID" value="VAW24453.1"/>
    <property type="molecule type" value="Genomic_DNA"/>
</dbReference>
<proteinExistence type="predicted"/>
<evidence type="ECO:0000259" key="1">
    <source>
        <dbReference type="Pfam" id="PF21697"/>
    </source>
</evidence>
<keyword evidence="2" id="KW-0378">Hydrolase</keyword>
<dbReference type="PANTHER" id="PTHR30005">
    <property type="entry name" value="EXOPOLYPHOSPHATASE"/>
    <property type="match status" value="1"/>
</dbReference>
<dbReference type="SUPFAM" id="SSF109604">
    <property type="entry name" value="HD-domain/PDEase-like"/>
    <property type="match status" value="1"/>
</dbReference>
<dbReference type="GO" id="GO:0004309">
    <property type="term" value="F:exopolyphosphatase activity"/>
    <property type="evidence" value="ECO:0007669"/>
    <property type="project" value="UniProtKB-EC"/>
</dbReference>
<protein>
    <submittedName>
        <fullName evidence="2">Exopolyphosphatase</fullName>
        <ecNumber evidence="2">3.6.1.11</ecNumber>
    </submittedName>
</protein>
<gene>
    <name evidence="2" type="ORF">MNBD_ALPHA11-1164</name>
</gene>
<reference evidence="2" key="1">
    <citation type="submission" date="2018-06" db="EMBL/GenBank/DDBJ databases">
        <authorList>
            <person name="Zhirakovskaya E."/>
        </authorList>
    </citation>
    <scope>NUCLEOTIDE SEQUENCE</scope>
</reference>
<dbReference type="AlphaFoldDB" id="A0A3B0U7U0"/>
<organism evidence="2">
    <name type="scientific">hydrothermal vent metagenome</name>
    <dbReference type="NCBI Taxonomy" id="652676"/>
    <lineage>
        <taxon>unclassified sequences</taxon>
        <taxon>metagenomes</taxon>
        <taxon>ecological metagenomes</taxon>
    </lineage>
</organism>
<dbReference type="PANTHER" id="PTHR30005:SF0">
    <property type="entry name" value="RETROGRADE REGULATION PROTEIN 2"/>
    <property type="match status" value="1"/>
</dbReference>
<name>A0A3B0U7U0_9ZZZZ</name>
<feature type="non-terminal residue" evidence="2">
    <location>
        <position position="1"/>
    </location>
</feature>
<dbReference type="InterPro" id="IPR050273">
    <property type="entry name" value="GppA/Ppx_hydrolase"/>
</dbReference>
<accession>A0A3B0U7U0</accession>
<evidence type="ECO:0000313" key="2">
    <source>
        <dbReference type="EMBL" id="VAW24453.1"/>
    </source>
</evidence>
<dbReference type="InterPro" id="IPR048951">
    <property type="entry name" value="Ppx_C"/>
</dbReference>
<dbReference type="Gene3D" id="1.10.3210.10">
    <property type="entry name" value="Hypothetical protein af1432"/>
    <property type="match status" value="1"/>
</dbReference>
<dbReference type="EC" id="3.6.1.11" evidence="2"/>
<sequence>AVVMAAVLEKGNFKNIVFSSHGVREGYLFDRLSAKEAKKDPLIVASEEICCLRARSVVHANELVEFTQRFMKETGEKESSSQRRLRHAACLLSDIGWRGHRDYRGEQSVDLVAYSALIGVDHPGRAFMAEILAVRYMGLNHKSSSQQLSELMGKKTQFKARTIGALIRLAYVLSGAMPQILPKIRFEITDEKLVLLLPGEFSFLDSLRLQSRLEQLAQHLEIEGSEIKFL</sequence>
<feature type="domain" description="Exopolyphosphatase C-terminal" evidence="1">
    <location>
        <begin position="42"/>
        <end position="218"/>
    </location>
</feature>